<proteinExistence type="predicted"/>
<gene>
    <name evidence="2" type="ORF">DDZ13_06710</name>
</gene>
<feature type="transmembrane region" description="Helical" evidence="1">
    <location>
        <begin position="132"/>
        <end position="153"/>
    </location>
</feature>
<sequence>MPTEVNKEVRAHLLKQITQHVVRDRFVLMAALLIWLCLEVAMIAIHFIKGASFYKMTGDVTAIFQAPPWIGFYSQAGLLLWSAAASFCLLAYKSLRSRSNHATSSRFLLGTGCFTLLLLIDDTYLLHETVLPHYGIPQILVQSAYLAGSFIYLCCFRKALLASNYVLLLAAGTGLGLSILSDTAHLWLLDRHLFEDSLKLFGIAFWAAYCFSISKSALTGPLSKD</sequence>
<dbReference type="AlphaFoldDB" id="A0A317ZFB8"/>
<comment type="caution">
    <text evidence="2">The sequence shown here is derived from an EMBL/GenBank/DDBJ whole genome shotgun (WGS) entry which is preliminary data.</text>
</comment>
<keyword evidence="1" id="KW-1133">Transmembrane helix</keyword>
<dbReference type="Proteomes" id="UP000247099">
    <property type="component" value="Unassembled WGS sequence"/>
</dbReference>
<accession>A0A317ZFB8</accession>
<feature type="transmembrane region" description="Helical" evidence="1">
    <location>
        <begin position="104"/>
        <end position="120"/>
    </location>
</feature>
<evidence type="ECO:0000313" key="3">
    <source>
        <dbReference type="Proteomes" id="UP000247099"/>
    </source>
</evidence>
<feature type="transmembrane region" description="Helical" evidence="1">
    <location>
        <begin position="165"/>
        <end position="188"/>
    </location>
</feature>
<evidence type="ECO:0000256" key="1">
    <source>
        <dbReference type="SAM" id="Phobius"/>
    </source>
</evidence>
<reference evidence="2 3" key="1">
    <citation type="submission" date="2018-05" db="EMBL/GenBank/DDBJ databases">
        <title>Coraliomargarita sinensis sp. nov., isolated from a marine solar saltern.</title>
        <authorList>
            <person name="Zhou L.Y."/>
        </authorList>
    </citation>
    <scope>NUCLEOTIDE SEQUENCE [LARGE SCALE GENOMIC DNA]</scope>
    <source>
        <strain evidence="2 3">WN38</strain>
    </source>
</reference>
<feature type="transmembrane region" description="Helical" evidence="1">
    <location>
        <begin position="68"/>
        <end position="92"/>
    </location>
</feature>
<evidence type="ECO:0008006" key="4">
    <source>
        <dbReference type="Google" id="ProtNLM"/>
    </source>
</evidence>
<feature type="transmembrane region" description="Helical" evidence="1">
    <location>
        <begin position="26"/>
        <end position="48"/>
    </location>
</feature>
<dbReference type="InParanoid" id="A0A317ZFB8"/>
<dbReference type="EMBL" id="QHJQ01000004">
    <property type="protein sequence ID" value="PXA04225.1"/>
    <property type="molecule type" value="Genomic_DNA"/>
</dbReference>
<protein>
    <recommendedName>
        <fullName evidence="4">DUF998 domain-containing protein</fullName>
    </recommendedName>
</protein>
<feature type="transmembrane region" description="Helical" evidence="1">
    <location>
        <begin position="200"/>
        <end position="218"/>
    </location>
</feature>
<evidence type="ECO:0000313" key="2">
    <source>
        <dbReference type="EMBL" id="PXA04225.1"/>
    </source>
</evidence>
<keyword evidence="1" id="KW-0812">Transmembrane</keyword>
<keyword evidence="3" id="KW-1185">Reference proteome</keyword>
<name>A0A317ZFB8_9BACT</name>
<organism evidence="2 3">
    <name type="scientific">Coraliomargarita sinensis</name>
    <dbReference type="NCBI Taxonomy" id="2174842"/>
    <lineage>
        <taxon>Bacteria</taxon>
        <taxon>Pseudomonadati</taxon>
        <taxon>Verrucomicrobiota</taxon>
        <taxon>Opitutia</taxon>
        <taxon>Puniceicoccales</taxon>
        <taxon>Coraliomargaritaceae</taxon>
        <taxon>Coraliomargarita</taxon>
    </lineage>
</organism>
<keyword evidence="1" id="KW-0472">Membrane</keyword>